<accession>A0A9R0JR92</accession>
<reference evidence="2" key="2">
    <citation type="submission" date="2025-08" db="UniProtKB">
        <authorList>
            <consortium name="RefSeq"/>
        </authorList>
    </citation>
    <scope>IDENTIFICATION</scope>
    <source>
        <tissue evidence="2">Leaf</tissue>
    </source>
</reference>
<sequence length="302" mass="33038">MIETQLAQLASTIKEQQVHTSLPPQGQAPKQMYSVVTRSGMTLDDGANLVDAPCFRGEDPKGNESPDYDIAEEESHVDGVIDGVKSTGTTLLPLPIPPPPYPQRISGNKLDDQFHKFWETISKLYVSLSFTEALKQMPHYSRFMRDILSGKRSCEAKETVQLTESCSALIQHSFPPKLNDPGSFSIPCSIQKLKFDNAFCDLGVSVSILPYKTCEKLKLGDLSPTAMSLKLAGRSVMLPLGRIEDVPLVVGKLTFLVDFVVLDIDEDAHTPIILKRPFLATAGALIDVQGGLITLKGGRRQG</sequence>
<dbReference type="GeneID" id="110783638"/>
<reference evidence="1" key="1">
    <citation type="journal article" date="2021" name="Nat. Commun.">
        <title>Genomic analyses provide insights into spinach domestication and the genetic basis of agronomic traits.</title>
        <authorList>
            <person name="Cai X."/>
            <person name="Sun X."/>
            <person name="Xu C."/>
            <person name="Sun H."/>
            <person name="Wang X."/>
            <person name="Ge C."/>
            <person name="Zhang Z."/>
            <person name="Wang Q."/>
            <person name="Fei Z."/>
            <person name="Jiao C."/>
            <person name="Wang Q."/>
        </authorList>
    </citation>
    <scope>NUCLEOTIDE SEQUENCE [LARGE SCALE GENOMIC DNA]</scope>
    <source>
        <strain evidence="1">cv. Varoflay</strain>
    </source>
</reference>
<dbReference type="Proteomes" id="UP000813463">
    <property type="component" value="Chromosome 5"/>
</dbReference>
<evidence type="ECO:0000313" key="1">
    <source>
        <dbReference type="Proteomes" id="UP000813463"/>
    </source>
</evidence>
<proteinExistence type="predicted"/>
<dbReference type="KEGG" id="soe:110783638"/>
<dbReference type="Gene3D" id="2.40.70.10">
    <property type="entry name" value="Acid Proteases"/>
    <property type="match status" value="1"/>
</dbReference>
<dbReference type="PANTHER" id="PTHR33067:SF31">
    <property type="entry name" value="RNA-DIRECTED DNA POLYMERASE"/>
    <property type="match status" value="1"/>
</dbReference>
<evidence type="ECO:0008006" key="3">
    <source>
        <dbReference type="Google" id="ProtNLM"/>
    </source>
</evidence>
<dbReference type="CDD" id="cd00303">
    <property type="entry name" value="retropepsin_like"/>
    <property type="match status" value="1"/>
</dbReference>
<keyword evidence="1" id="KW-1185">Reference proteome</keyword>
<dbReference type="AlphaFoldDB" id="A0A9R0JR92"/>
<evidence type="ECO:0000313" key="2">
    <source>
        <dbReference type="RefSeq" id="XP_021843683.2"/>
    </source>
</evidence>
<dbReference type="RefSeq" id="XP_021843683.2">
    <property type="nucleotide sequence ID" value="XM_021987991.2"/>
</dbReference>
<gene>
    <name evidence="2" type="primary">LOC110783638</name>
</gene>
<dbReference type="PANTHER" id="PTHR33067">
    <property type="entry name" value="RNA-DIRECTED DNA POLYMERASE-RELATED"/>
    <property type="match status" value="1"/>
</dbReference>
<name>A0A9R0JR92_SPIOL</name>
<organism evidence="1 2">
    <name type="scientific">Spinacia oleracea</name>
    <name type="common">Spinach</name>
    <dbReference type="NCBI Taxonomy" id="3562"/>
    <lineage>
        <taxon>Eukaryota</taxon>
        <taxon>Viridiplantae</taxon>
        <taxon>Streptophyta</taxon>
        <taxon>Embryophyta</taxon>
        <taxon>Tracheophyta</taxon>
        <taxon>Spermatophyta</taxon>
        <taxon>Magnoliopsida</taxon>
        <taxon>eudicotyledons</taxon>
        <taxon>Gunneridae</taxon>
        <taxon>Pentapetalae</taxon>
        <taxon>Caryophyllales</taxon>
        <taxon>Chenopodiaceae</taxon>
        <taxon>Chenopodioideae</taxon>
        <taxon>Anserineae</taxon>
        <taxon>Spinacia</taxon>
    </lineage>
</organism>
<protein>
    <recommendedName>
        <fullName evidence="3">Aspartic peptidase DDI1-type domain-containing protein</fullName>
    </recommendedName>
</protein>
<dbReference type="InterPro" id="IPR021109">
    <property type="entry name" value="Peptidase_aspartic_dom_sf"/>
</dbReference>